<dbReference type="EMBL" id="QGNZ01000001">
    <property type="protein sequence ID" value="PWS29307.1"/>
    <property type="molecule type" value="Genomic_DNA"/>
</dbReference>
<comment type="caution">
    <text evidence="2">The sequence shown here is derived from an EMBL/GenBank/DDBJ whole genome shotgun (WGS) entry which is preliminary data.</text>
</comment>
<protein>
    <recommendedName>
        <fullName evidence="4">Prepilin type IV endopeptidase peptidase domain-containing protein</fullName>
    </recommendedName>
</protein>
<reference evidence="2 3" key="1">
    <citation type="submission" date="2018-05" db="EMBL/GenBank/DDBJ databases">
        <title>Pedobacter paludis sp. nov., isolated from wetland soil.</title>
        <authorList>
            <person name="Zhang Y."/>
            <person name="Wang G."/>
        </authorList>
    </citation>
    <scope>NUCLEOTIDE SEQUENCE [LARGE SCALE GENOMIC DNA]</scope>
    <source>
        <strain evidence="2 3">KCTC22721</strain>
    </source>
</reference>
<name>A0A317ETB8_9SPHI</name>
<keyword evidence="1" id="KW-0472">Membrane</keyword>
<keyword evidence="1" id="KW-0812">Transmembrane</keyword>
<feature type="transmembrane region" description="Helical" evidence="1">
    <location>
        <begin position="55"/>
        <end position="71"/>
    </location>
</feature>
<evidence type="ECO:0000313" key="2">
    <source>
        <dbReference type="EMBL" id="PWS29307.1"/>
    </source>
</evidence>
<accession>A0A317ETB8</accession>
<evidence type="ECO:0008006" key="4">
    <source>
        <dbReference type="Google" id="ProtNLM"/>
    </source>
</evidence>
<keyword evidence="1" id="KW-1133">Transmembrane helix</keyword>
<evidence type="ECO:0000256" key="1">
    <source>
        <dbReference type="SAM" id="Phobius"/>
    </source>
</evidence>
<gene>
    <name evidence="2" type="ORF">DHW03_05690</name>
</gene>
<sequence length="142" mass="16557">MLLLALSAIKYRETGMYGLMESVLVNSTFVIFQMLAISLYFSIKNKRWLNIFDGYFGLGDLLFLLCITSYFSFWGYLLFYIVSIFLVILIVVFLRIFFKRPDAKIPLAGYQAIFFIVFACIQYALGKANLSAEYLFFKYLKL</sequence>
<dbReference type="AlphaFoldDB" id="A0A317ETB8"/>
<feature type="transmembrane region" description="Helical" evidence="1">
    <location>
        <begin position="105"/>
        <end position="125"/>
    </location>
</feature>
<feature type="transmembrane region" description="Helical" evidence="1">
    <location>
        <begin position="23"/>
        <end position="43"/>
    </location>
</feature>
<organism evidence="2 3">
    <name type="scientific">Pedobacter yonginense</name>
    <dbReference type="NCBI Taxonomy" id="651869"/>
    <lineage>
        <taxon>Bacteria</taxon>
        <taxon>Pseudomonadati</taxon>
        <taxon>Bacteroidota</taxon>
        <taxon>Sphingobacteriia</taxon>
        <taxon>Sphingobacteriales</taxon>
        <taxon>Sphingobacteriaceae</taxon>
        <taxon>Pedobacter</taxon>
    </lineage>
</organism>
<evidence type="ECO:0000313" key="3">
    <source>
        <dbReference type="Proteomes" id="UP000245379"/>
    </source>
</evidence>
<dbReference type="Proteomes" id="UP000245379">
    <property type="component" value="Unassembled WGS sequence"/>
</dbReference>
<keyword evidence="3" id="KW-1185">Reference proteome</keyword>
<proteinExistence type="predicted"/>
<feature type="transmembrane region" description="Helical" evidence="1">
    <location>
        <begin position="77"/>
        <end position="98"/>
    </location>
</feature>